<feature type="region of interest" description="Disordered" evidence="1">
    <location>
        <begin position="1"/>
        <end position="20"/>
    </location>
</feature>
<proteinExistence type="predicted"/>
<dbReference type="AlphaFoldDB" id="A0A379WNT4"/>
<dbReference type="EMBL" id="UGXT01000002">
    <property type="protein sequence ID" value="SUH35807.1"/>
    <property type="molecule type" value="Genomic_DNA"/>
</dbReference>
<reference evidence="2 3" key="1">
    <citation type="submission" date="2018-06" db="EMBL/GenBank/DDBJ databases">
        <authorList>
            <consortium name="Pathogen Informatics"/>
            <person name="Doyle S."/>
        </authorList>
    </citation>
    <scope>NUCLEOTIDE SEQUENCE [LARGE SCALE GENOMIC DNA]</scope>
    <source>
        <strain evidence="2 3">NCTC8261</strain>
    </source>
</reference>
<dbReference type="Proteomes" id="UP000254712">
    <property type="component" value="Unassembled WGS sequence"/>
</dbReference>
<accession>A0A379WNT4</accession>
<protein>
    <submittedName>
        <fullName evidence="2">Host colonisation factor (ShdA)</fullName>
    </submittedName>
</protein>
<organism evidence="2 3">
    <name type="scientific">Salmonella enterica I</name>
    <dbReference type="NCBI Taxonomy" id="59201"/>
    <lineage>
        <taxon>Bacteria</taxon>
        <taxon>Pseudomonadati</taxon>
        <taxon>Pseudomonadota</taxon>
        <taxon>Gammaproteobacteria</taxon>
        <taxon>Enterobacterales</taxon>
        <taxon>Enterobacteriaceae</taxon>
        <taxon>Salmonella</taxon>
    </lineage>
</organism>
<dbReference type="Gene3D" id="2.160.20.20">
    <property type="match status" value="1"/>
</dbReference>
<dbReference type="InterPro" id="IPR011050">
    <property type="entry name" value="Pectin_lyase_fold/virulence"/>
</dbReference>
<dbReference type="InterPro" id="IPR012332">
    <property type="entry name" value="Autotransporter_pectin_lyase_C"/>
</dbReference>
<sequence length="81" mass="8842">MFTTLSLDDTSQWNMTDPSTVGNLTNDGGITLNNASGSTGTLLTVDNTLTLQDGSPDKRDAGYRQQLANYQSCQRPRWTGR</sequence>
<dbReference type="SUPFAM" id="SSF51126">
    <property type="entry name" value="Pectin lyase-like"/>
    <property type="match status" value="1"/>
</dbReference>
<evidence type="ECO:0000313" key="3">
    <source>
        <dbReference type="Proteomes" id="UP000254712"/>
    </source>
</evidence>
<evidence type="ECO:0000256" key="1">
    <source>
        <dbReference type="SAM" id="MobiDB-lite"/>
    </source>
</evidence>
<evidence type="ECO:0000313" key="2">
    <source>
        <dbReference type="EMBL" id="SUH35807.1"/>
    </source>
</evidence>
<name>A0A379WNT4_SALET</name>
<gene>
    <name evidence="2" type="ORF">NCTC8261_02048</name>
</gene>